<feature type="compositionally biased region" description="Polar residues" evidence="4">
    <location>
        <begin position="3247"/>
        <end position="3265"/>
    </location>
</feature>
<dbReference type="GO" id="GO:0035267">
    <property type="term" value="C:NuA4 histone acetyltransferase complex"/>
    <property type="evidence" value="ECO:0007669"/>
    <property type="project" value="TreeGrafter"/>
</dbReference>
<evidence type="ECO:0000313" key="7">
    <source>
        <dbReference type="EMBL" id="UQC82436.1"/>
    </source>
</evidence>
<dbReference type="GeneID" id="73341926"/>
<dbReference type="SMART" id="SM01343">
    <property type="entry name" value="FATC"/>
    <property type="match status" value="1"/>
</dbReference>
<dbReference type="InterPro" id="IPR004839">
    <property type="entry name" value="Aminotransferase_I/II_large"/>
</dbReference>
<dbReference type="Gene3D" id="3.40.640.10">
    <property type="entry name" value="Type I PLP-dependent aspartate aminotransferase-like (Major domain)"/>
    <property type="match status" value="1"/>
</dbReference>
<name>A0A9Q8STC0_9PEZI</name>
<dbReference type="InterPro" id="IPR036940">
    <property type="entry name" value="PI3/4_kinase_cat_sf"/>
</dbReference>
<dbReference type="InterPro" id="IPR003151">
    <property type="entry name" value="PIK-rel_kinase_FAT"/>
</dbReference>
<dbReference type="Pfam" id="PF02259">
    <property type="entry name" value="FAT"/>
    <property type="match status" value="1"/>
</dbReference>
<dbReference type="Gene3D" id="1.25.10.10">
    <property type="entry name" value="Leucine-rich Repeat Variant"/>
    <property type="match status" value="1"/>
</dbReference>
<dbReference type="InterPro" id="IPR016024">
    <property type="entry name" value="ARM-type_fold"/>
</dbReference>
<dbReference type="InterPro" id="IPR046805">
    <property type="entry name" value="Tra1_ring"/>
</dbReference>
<dbReference type="CDD" id="cd00609">
    <property type="entry name" value="AAT_like"/>
    <property type="match status" value="1"/>
</dbReference>
<feature type="region of interest" description="Disordered" evidence="4">
    <location>
        <begin position="4190"/>
        <end position="4211"/>
    </location>
</feature>
<dbReference type="InterPro" id="IPR011989">
    <property type="entry name" value="ARM-like"/>
</dbReference>
<dbReference type="InterPro" id="IPR015421">
    <property type="entry name" value="PyrdxlP-dep_Trfase_major"/>
</dbReference>
<feature type="region of interest" description="Disordered" evidence="4">
    <location>
        <begin position="3239"/>
        <end position="3322"/>
    </location>
</feature>
<feature type="compositionally biased region" description="Polar residues" evidence="4">
    <location>
        <begin position="2049"/>
        <end position="2061"/>
    </location>
</feature>
<feature type="compositionally biased region" description="Low complexity" evidence="4">
    <location>
        <begin position="3298"/>
        <end position="3313"/>
    </location>
</feature>
<dbReference type="PANTHER" id="PTHR11139">
    <property type="entry name" value="ATAXIA TELANGIECTASIA MUTATED ATM -RELATED"/>
    <property type="match status" value="1"/>
</dbReference>
<evidence type="ECO:0000259" key="6">
    <source>
        <dbReference type="SMART" id="SM01343"/>
    </source>
</evidence>
<reference evidence="7" key="1">
    <citation type="journal article" date="2021" name="Mol. Plant Microbe Interact.">
        <title>Complete Genome Sequence of the Plant-Pathogenic Fungus Colletotrichum lupini.</title>
        <authorList>
            <person name="Baroncelli R."/>
            <person name="Pensec F."/>
            <person name="Da Lio D."/>
            <person name="Boufleur T."/>
            <person name="Vicente I."/>
            <person name="Sarrocco S."/>
            <person name="Picot A."/>
            <person name="Baraldi E."/>
            <person name="Sukno S."/>
            <person name="Thon M."/>
            <person name="Le Floch G."/>
        </authorList>
    </citation>
    <scope>NUCLEOTIDE SEQUENCE</scope>
    <source>
        <strain evidence="7">IMI 504893</strain>
    </source>
</reference>
<sequence>MSGTTIDDVVKRLSSPDTGTERTPRANAMRSIPRTWNPAVVEAHHLSLDHYTNGTIYPPFLKRMVPIFLTILRGPCIFQSNSPEQKLRTCILEVLNRLPATPSPTEPFEPYAEEVVDLLMQLVRTDNEENATLCVKIISDVMRHQHKVLQGKVQAFLNLIQELFEQMEKVVREQLDNTSLSTASNSGAPSTPGSSQTNFQSPRPGSPVASVTDLGPDPQQQNRLLLKGMQSFKVLSECPIIVVSVFQVYRNTVASNVKAFVPLIKGFLCLQASAQKQAHADAKARGQIFTGVSPLIKNRAAFGEFITAQVKTMSFLAYLLRQYSQQLTDFLPTLPEIVVRLLQDCPREKSSARKELLVAIRHIINFNFRKIFLPKIDELLDEKTLIGDGLTVYETMRPDSLTPEQIRKTVEVYTKNLQDNFPGTSFQTMSAKLLLNMAECIAKMPNKVDARHYLIMILNAIGDKFVAMNRQYPNAVKLSKLYAQQAADGTQDSYLADKDHPPDWDETDIFTAMPIKTSNPRDRGADPVVDNKFLFKNLMNGLKNTFYQLRTCNVNNVIDVQNAPQHWQDVAYGFTAEEVNVIVKLFREGAYVFRYYEIEKPATESQYMSPVEYMANFYMVSSSKEEKELLETFATVFHCIDPATFHEVFQQEIPHLYDMIFEHTGLLHIPQFFLASEATSPSFCGMLLRFLMERIDQVGSADVKKSSILLRLFKLAFMAVTLFANQNEQVLLPHVVDIVTKSIELSTKAEEPMNYFLLLRSLFRSIGGGKFEHLYKQILPLLEMLLDVLNNLLMAARKPAERDLYVELCLTVPARLSNLLPHLSFLMRPLVVALRANTDLVGQGLRTLELCVDNLTADYLDPIMAPVIDELMTALFDHLKPHPYSHFHAHTTMRILGKLGGRNRKFMTDAQPLNYKDYADDPTRFDLRLIGSKKDRAFPAETGVDFAIRKLMEQPKAGKGNQARQYDGYYKKQSFHFIKSQLKMRIGFENLPDDMPRLLRLQAQDLAARRIDFDFSVFTTHDRERSIPKKDEQDDLLKRLLKAVMFAESLPDFKEEAQAFLMNLCKHFTIIEVGRALVDVKRTYSPFDPNAGEGPLFIDTRVLSDAIVESLASDHPEVRESAQRAIREVYDSATTILGNEQSVARLPLFNNLSTTFCHGCYEEEWFTKTGGSLGINFLLNELDLGDQWVASKQIEFIRSLMYVIKDMPQDLPEKTRRSAQVTLETLLHKITKNIKKEDAMPQQNPGQPPQQRSRLAQICMQFNTELAHMNRHVRETAKRSLELIAKAAGCAVWELIEPYKERFLQPIYSKPLRALPFPIQIGYIDAMTYHMTLRKEWVTFDDNLTRLLMESLALADASDESLANKPGEFRTHEYIVNLRVACINILSTATSFEEFAPLKQGSHPTRSKIVSVFFKCLYSDSKATIDAANSALKNTLEAHQKLPKDLLQGGLRPVLASLQDPKKLSTHGLDNLGRLLKLLTTYFKVEIGARLLDHVKVLAEPSTLQQLSFTFFEQNGPMKVIAAVFNIFHLLPPQAEGFKQRLIDLALELEEKLRRTHESPFRAPLYKFINRYPNEVWNFILPKLEDLKYGRFISQVIRNPESGPLRETVSSNVQALIDFCNNALSQNKDSKLVTVVNAVHILYSLTLSPGTDTWLEKKEHLTWLKQVGKELEKQMRAHTLAPNLRLPACQASDQLMSIFIKSLERNPKDLESLFSLVDSVTTDDLRASQPLIAYIYKNIVSSDSPEFWKTTVLRCLDAYPQKNITQKMKCFLLHYIVNPIVAMDVQRNWSLPPQTKGRFMDKTIIDAVNAKIWKLHQDASQHDNDDLLQPGIDHTKFEVLQLSAMLVKYHSTIFQEARKDIIKSCWTLIRLDDVINKHAAYVVIAYFIALYETPVKIVTQVYLSLLRANQNEGRALVTQALELIAPVLPKRLGTQAHDRNAGWALAPRKILADEGQNVQQMTSIFHFLVRHPDLFYESRDKYAMLIISSLRKVAAPPNPSNESKKLALNMMWLIWLWEQRRVEGKGDAVSRSISESPTSKKRKLDNGDQPMSSPPTVRQSLGGNDYQIAAMARQKMIKYLVEFIAQLNERYQLPSTKARDNASTNGPAMPPTSTELCKKAMSLFYNLVQPQYWGDLDIDLYPNVTDVVLASDKTQNFLAADPSDEKFDEKFITNIINTLQVVRIILNSKPDEWIAKNMPSVQKVLDKVLKSENPELQDCLHLADKKYDDDRDLKSIIQRVLDAVPEDVPMEDADAEGETESQNSEIINSLSSIAGEAMAAGHYGSGVNILWSLGNRKPSVIDQHIPVLMKALQSKLAREHVQHYTAVANHQAGQPRTQDANTPTGEMSTYDLEVSTALMTKAIQVVALRMEVLGDNRRPFLSVLATLVEKSMHIPLCEEILNMVEGWVFRSEGTWPTLKEKTAVLHKMLSFEHRQDSTMLTKFLELVIRIYEDPKITRTELTVRMEHAFLIGTRAQDVDMRNRFMAIFDKSLSKTASARLAYVLTSQNWDTLADSYWLAQASHLLLGAVELNSPIQLHQEDFKTMPLTQLFSIHAKDNREPTSMADDKLDNLVTAHRRFMSELGEVKVRDLIEPLVQLQHVDNTLAHQLWIALFPIYWSATMKEERTDLERGMVALLTKDYHSRQIDKRPNVVQSLLEGAAKAWPDCKIPPHVLKYEAKTYDAWYTALVQLENAAIKPEIESATVRESNLDALVELYASLQEDDLFYGTWRRRCQFVETNAALSYEQNGMWDKAQKMYEAAQIKARTGVIPFSQGEYVLWEDHWVLCAQKLQQWEILQDFAKHENFQDLLLECAWRNNTEMWQTQEHREALDNLIKGVMDAPTPRRAFFQAFMSLLKFYNKQETPQDFAKSCDEAIQLSIRKWHQLPKQLTKAHIPLLQNFQQLVELHDASVICNSLASTNQSNLDVKSGELKLLLGAWRDRLPNVWDDITAWQDLVTWRQHIFGLINQTYLQLLPQGGGQNASGASFAYRGYHETAWIINRFAHVARKHSLPEVCITQLSRIYTLPNIEIQEAFLKLREQAKCHYENPDELTSGLDVINNTNLNYFNPPQKAEFYTLKGMFLEKLKQKEEADSAYGTALYFDITAAKAWAEWGYFNERKYKEDPTDINSARQALTSYLQAAGSYKNAKSRKLIARILWLLSLDDANGSIAAGFDDFKGETPVWYWITYIPQLLTGLGHKEAPRVHQILSKIARSYPQALYFQLRTNREDMLVIKKNQEAKEKARQRAQSTVSNGKPSASPQQPKQDGVPKPDASGSRPGTASGGDANASVKTEGNDANGTPAAQANGAAAGGDQSTAGQKKPPWELTEEIMSALKTAFPLLALSMETMVDQIQKHFKCPPDEDAYRLIVALLNDALAYVSRMPSSFAKDVKLPSATETNITRFAETILPAHIKKSFEADFVTVKPTMYEYIHKLRRWRNKFEEKLDRRTTRVSLEAFSPHLSEFRYQRFDDVEIPGQYLQHKDKNQDFIRIERFLPNVDLVRSISASYRRLQMRGHDGSIHSWAVQHPAARHCRREERILQLFRQLNQTLGRRKESRRRDLQFTLPLMVPLAPHIRIVQEDTSYITLQSVYEDHCRRHGMSKDDPVLFTMEKLRGVLDTKNSKHAEQSATARLEVFHAIQEKWVPQNLALDYFQKAFPDFTEFWLFRRQFSYQLASLTFMTYILYMHNRYPQKINIARGSGNIWGSELMAYMSAAKPFFHNPEPVPFRLTPNLQTLMGPLATEGIFSCALMAIARCLTEPEYELEHALTLFVRDEMIFWFTSSHRTVQMTENQLRESVQVNSDSVVKRAVSLAQSPVGNLPANQTVIDLVAKAVNPMNLAQCDALWMPYLESRKKWMVRDDDSLLYLYGRLASKLSYTLAGKHELSDVEFREIGRNGSLPRVEGRGRPGSLAQTLVPSLPDAKRQLTKASVIKVRTRQYGLLDLMDTYPPTHSLTAESHRASRGALLAWPYQQVVLELPYRGTHSHTQNSTLERWMTICNPGVEEPSEGVVVDWGTADTELSFIRLLALSRYLLPTYFSTLLIFQNFGIPHFTLQNSTINIEFSITIIPVTIDCIAVPTSITMSAATMDSSSKKAPLSLEHHFSEVTKRREPSKMKEYYKYFEIPGIGNLAGGLPHSSLFPFDTLEAQAAKPERWEPSPIPDDGITGNTTTLPIRGTAAAAAAVAGQDKEKDVKASRHVTVPGTDDDRDPLRRIDVATALQYGTAEGYPPLRSFIRQFTRDHLHPDVPYLGGPEVILSCGATDGFSKTLELITNPWSPAKDAAAERPGMLCEVFVYSQVLSQALPRGIQVVPVEMDDGGMIANGPGGLEEVLAGWDEKNGKRPHFIYTVTMGHNPTSGILSVKRRKEIYAIASKYDIIIVEDDPYWYLQYPSAVVEEAKSRGLEVCPSPPTYKPTKSSGYQFLDSLTPSFLSIDTDGRVIRLDTFSKTIAPGCRMGWITAQPAIIERLLRITEVTTQQPSGFVQSTVAELIMGDQPPAARSAFAALTSRQKQTFEGWKMDGWVRWLAGLRGVYERRMNRMCTILDEGSIQLKQSTPRSADDADWGVVSKTQLYEFAWPRGGMFIWLKLRLETHPLWMATGGERIPLLDGERLSTALMFFATKKPYRVLVSPGLIFSATPAIRAERGWAYFRLCFAAETEENVDLCAQRLADAIQRFWRIKKVEEVEDLLGDFFMFQGGDEEGLEGFGNLGSLMGC</sequence>
<feature type="compositionally biased region" description="Polar residues" evidence="4">
    <location>
        <begin position="179"/>
        <end position="203"/>
    </location>
</feature>
<dbReference type="SMART" id="SM00146">
    <property type="entry name" value="PI3Kc"/>
    <property type="match status" value="1"/>
</dbReference>
<feature type="region of interest" description="Disordered" evidence="4">
    <location>
        <begin position="2027"/>
        <end position="2061"/>
    </location>
</feature>
<evidence type="ECO:0000256" key="4">
    <source>
        <dbReference type="SAM" id="MobiDB-lite"/>
    </source>
</evidence>
<dbReference type="Proteomes" id="UP000830671">
    <property type="component" value="Chromosome 4"/>
</dbReference>
<dbReference type="Gene3D" id="1.10.1070.11">
    <property type="entry name" value="Phosphatidylinositol 3-/4-kinase, catalytic domain"/>
    <property type="match status" value="1"/>
</dbReference>
<dbReference type="InterPro" id="IPR046807">
    <property type="entry name" value="Tra1_central"/>
</dbReference>
<dbReference type="Pfam" id="PF00454">
    <property type="entry name" value="PI3_PI4_kinase"/>
    <property type="match status" value="1"/>
</dbReference>
<evidence type="ECO:0000313" key="8">
    <source>
        <dbReference type="Proteomes" id="UP000830671"/>
    </source>
</evidence>
<dbReference type="CDD" id="cd05163">
    <property type="entry name" value="PIKK_TRRAP"/>
    <property type="match status" value="1"/>
</dbReference>
<dbReference type="GO" id="GO:0005634">
    <property type="term" value="C:nucleus"/>
    <property type="evidence" value="ECO:0007669"/>
    <property type="project" value="TreeGrafter"/>
</dbReference>
<dbReference type="SUPFAM" id="SSF48371">
    <property type="entry name" value="ARM repeat"/>
    <property type="match status" value="3"/>
</dbReference>
<dbReference type="InterPro" id="IPR003152">
    <property type="entry name" value="FATC_dom"/>
</dbReference>
<dbReference type="SUPFAM" id="SSF53383">
    <property type="entry name" value="PLP-dependent transferases"/>
    <property type="match status" value="1"/>
</dbReference>
<dbReference type="PANTHER" id="PTHR11139:SF1">
    <property type="entry name" value="TRANSFORMATION_TRANSCRIPTION DOMAIN-ASSOCIATED PROTEIN"/>
    <property type="match status" value="1"/>
</dbReference>
<feature type="domain" description="FATC" evidence="6">
    <location>
        <begin position="3819"/>
        <end position="3851"/>
    </location>
</feature>
<dbReference type="RefSeq" id="XP_049144059.1">
    <property type="nucleotide sequence ID" value="XM_049286916.1"/>
</dbReference>
<dbReference type="Pfam" id="PF20206">
    <property type="entry name" value="Tra1_ring"/>
    <property type="match status" value="1"/>
</dbReference>
<evidence type="ECO:0000256" key="2">
    <source>
        <dbReference type="ARBA" id="ARBA00011370"/>
    </source>
</evidence>
<comment type="subunit">
    <text evidence="2">Associates with DNA double-strand breaks.</text>
</comment>
<dbReference type="FunFam" id="1.10.1070.11:FF:000030">
    <property type="entry name" value="Histone acetylase complex subunit Paf400"/>
    <property type="match status" value="1"/>
</dbReference>
<dbReference type="InterPro" id="IPR000403">
    <property type="entry name" value="PI3/4_kinase_cat_dom"/>
</dbReference>
<dbReference type="GO" id="GO:0030170">
    <property type="term" value="F:pyridoxal phosphate binding"/>
    <property type="evidence" value="ECO:0007669"/>
    <property type="project" value="InterPro"/>
</dbReference>
<evidence type="ECO:0000256" key="3">
    <source>
        <dbReference type="ARBA" id="ARBA00025079"/>
    </source>
</evidence>
<protein>
    <submittedName>
        <fullName evidence="7">FAT domain-containing protein</fullName>
    </submittedName>
</protein>
<dbReference type="Pfam" id="PF02260">
    <property type="entry name" value="FATC"/>
    <property type="match status" value="1"/>
</dbReference>
<dbReference type="GO" id="GO:0000124">
    <property type="term" value="C:SAGA complex"/>
    <property type="evidence" value="ECO:0007669"/>
    <property type="project" value="TreeGrafter"/>
</dbReference>
<evidence type="ECO:0000259" key="5">
    <source>
        <dbReference type="SMART" id="SM00146"/>
    </source>
</evidence>
<dbReference type="GO" id="GO:0006281">
    <property type="term" value="P:DNA repair"/>
    <property type="evidence" value="ECO:0007669"/>
    <property type="project" value="TreeGrafter"/>
</dbReference>
<dbReference type="Pfam" id="PF00155">
    <property type="entry name" value="Aminotran_1_2"/>
    <property type="match status" value="1"/>
</dbReference>
<gene>
    <name evidence="7" type="ORF">CLUP02_07924</name>
</gene>
<proteinExistence type="inferred from homology"/>
<dbReference type="Pfam" id="PF20175">
    <property type="entry name" value="Tra1_central"/>
    <property type="match status" value="1"/>
</dbReference>
<dbReference type="InterPro" id="IPR050517">
    <property type="entry name" value="DDR_Repair_Kinase"/>
</dbReference>
<comment type="function">
    <text evidence="3">Serine/threonine protein kinase which activates checkpoint signaling upon genotoxic stresses such as ionizing radiation (IR), ultraviolet light (UV), or DNA replication stalling, thereby acting as a DNA damage sensor. Recognizes the substrate consensus sequence [ST]-Q. Phosphorylates histone H2A to form H2AS128ph (gamma-H2A) at sites of DNA damage, involved in the regulation of DNA damage response mechanism. Required for the control of telomere length and genome stability.</text>
</comment>
<dbReference type="InterPro" id="IPR015424">
    <property type="entry name" value="PyrdxlP-dep_Trfase"/>
</dbReference>
<feature type="domain" description="PI3K/PI4K catalytic" evidence="5">
    <location>
        <begin position="3525"/>
        <end position="3834"/>
    </location>
</feature>
<keyword evidence="8" id="KW-1185">Reference proteome</keyword>
<dbReference type="SUPFAM" id="SSF56112">
    <property type="entry name" value="Protein kinase-like (PK-like)"/>
    <property type="match status" value="1"/>
</dbReference>
<feature type="region of interest" description="Disordered" evidence="4">
    <location>
        <begin position="1"/>
        <end position="31"/>
    </location>
</feature>
<dbReference type="GO" id="GO:0006355">
    <property type="term" value="P:regulation of DNA-templated transcription"/>
    <property type="evidence" value="ECO:0007669"/>
    <property type="project" value="TreeGrafter"/>
</dbReference>
<feature type="region of interest" description="Disordered" evidence="4">
    <location>
        <begin position="179"/>
        <end position="214"/>
    </location>
</feature>
<dbReference type="KEGG" id="clup:CLUP02_07924"/>
<dbReference type="InterPro" id="IPR011009">
    <property type="entry name" value="Kinase-like_dom_sf"/>
</dbReference>
<organism evidence="7 8">
    <name type="scientific">Colletotrichum lupini</name>
    <dbReference type="NCBI Taxonomy" id="145971"/>
    <lineage>
        <taxon>Eukaryota</taxon>
        <taxon>Fungi</taxon>
        <taxon>Dikarya</taxon>
        <taxon>Ascomycota</taxon>
        <taxon>Pezizomycotina</taxon>
        <taxon>Sordariomycetes</taxon>
        <taxon>Hypocreomycetidae</taxon>
        <taxon>Glomerellales</taxon>
        <taxon>Glomerellaceae</taxon>
        <taxon>Colletotrichum</taxon>
        <taxon>Colletotrichum acutatum species complex</taxon>
    </lineage>
</organism>
<comment type="similarity">
    <text evidence="1">Belongs to the PI3/PI4-kinase family. TRA1 subfamily.</text>
</comment>
<accession>A0A9Q8STC0</accession>
<dbReference type="EMBL" id="CP019476">
    <property type="protein sequence ID" value="UQC82436.1"/>
    <property type="molecule type" value="Genomic_DNA"/>
</dbReference>
<evidence type="ECO:0000256" key="1">
    <source>
        <dbReference type="ARBA" id="ARBA00007234"/>
    </source>
</evidence>